<dbReference type="Proteomes" id="UP000469558">
    <property type="component" value="Unassembled WGS sequence"/>
</dbReference>
<dbReference type="Pfam" id="PF00501">
    <property type="entry name" value="AMP-binding"/>
    <property type="match status" value="1"/>
</dbReference>
<reference evidence="5 6" key="1">
    <citation type="submission" date="2018-05" db="EMBL/GenBank/DDBJ databases">
        <title>Genome sequencing and assembly of the regulated plant pathogen Lachnellula willkommii and related sister species for the development of diagnostic species identification markers.</title>
        <authorList>
            <person name="Giroux E."/>
            <person name="Bilodeau G."/>
        </authorList>
    </citation>
    <scope>NUCLEOTIDE SEQUENCE [LARGE SCALE GENOMIC DNA]</scope>
    <source>
        <strain evidence="5 6">CBS 268.59</strain>
    </source>
</reference>
<dbReference type="PANTHER" id="PTHR24096">
    <property type="entry name" value="LONG-CHAIN-FATTY-ACID--COA LIGASE"/>
    <property type="match status" value="1"/>
</dbReference>
<evidence type="ECO:0000256" key="1">
    <source>
        <dbReference type="ARBA" id="ARBA00006432"/>
    </source>
</evidence>
<dbReference type="InterPro" id="IPR025110">
    <property type="entry name" value="AMP-bd_C"/>
</dbReference>
<dbReference type="Gene3D" id="3.30.300.30">
    <property type="match status" value="1"/>
</dbReference>
<evidence type="ECO:0000313" key="6">
    <source>
        <dbReference type="Proteomes" id="UP000469558"/>
    </source>
</evidence>
<dbReference type="InterPro" id="IPR042099">
    <property type="entry name" value="ANL_N_sf"/>
</dbReference>
<dbReference type="GO" id="GO:0019748">
    <property type="term" value="P:secondary metabolic process"/>
    <property type="evidence" value="ECO:0007669"/>
    <property type="project" value="TreeGrafter"/>
</dbReference>
<name>A0A8T9CBT1_9HELO</name>
<dbReference type="AlphaFoldDB" id="A0A8T9CBT1"/>
<evidence type="ECO:0000259" key="4">
    <source>
        <dbReference type="Pfam" id="PF13193"/>
    </source>
</evidence>
<accession>A0A8T9CBT1</accession>
<keyword evidence="2" id="KW-0436">Ligase</keyword>
<dbReference type="GO" id="GO:0016405">
    <property type="term" value="F:CoA-ligase activity"/>
    <property type="evidence" value="ECO:0007669"/>
    <property type="project" value="TreeGrafter"/>
</dbReference>
<dbReference type="FunFam" id="3.30.300.30:FF:000007">
    <property type="entry name" value="4-coumarate--CoA ligase 2"/>
    <property type="match status" value="1"/>
</dbReference>
<dbReference type="InterPro" id="IPR000873">
    <property type="entry name" value="AMP-dep_synth/lig_dom"/>
</dbReference>
<dbReference type="InterPro" id="IPR020845">
    <property type="entry name" value="AMP-binding_CS"/>
</dbReference>
<evidence type="ECO:0000256" key="2">
    <source>
        <dbReference type="ARBA" id="ARBA00022598"/>
    </source>
</evidence>
<dbReference type="EMBL" id="QGMK01000398">
    <property type="protein sequence ID" value="TVY81947.1"/>
    <property type="molecule type" value="Genomic_DNA"/>
</dbReference>
<proteinExistence type="inferred from homology"/>
<evidence type="ECO:0000259" key="3">
    <source>
        <dbReference type="Pfam" id="PF00501"/>
    </source>
</evidence>
<protein>
    <submittedName>
        <fullName evidence="5">Putative acyl-coenzyme A synthetase</fullName>
    </submittedName>
</protein>
<dbReference type="PANTHER" id="PTHR24096:SF149">
    <property type="entry name" value="AMP-BINDING DOMAIN-CONTAINING PROTEIN-RELATED"/>
    <property type="match status" value="1"/>
</dbReference>
<dbReference type="InterPro" id="IPR045851">
    <property type="entry name" value="AMP-bd_C_sf"/>
</dbReference>
<dbReference type="Gene3D" id="3.40.50.12780">
    <property type="entry name" value="N-terminal domain of ligase-like"/>
    <property type="match status" value="1"/>
</dbReference>
<comment type="similarity">
    <text evidence="1">Belongs to the ATP-dependent AMP-binding enzyme family.</text>
</comment>
<feature type="non-terminal residue" evidence="5">
    <location>
        <position position="538"/>
    </location>
</feature>
<gene>
    <name evidence="5" type="ORF">LSUE1_G002605</name>
</gene>
<sequence>HAYQADSSHCGSGEETVLHIEAANLSNGITKSQARDLTKQVAYGLRHLYGIGQNGSGKDVVVCISSGQPLLPILFYGVIAAGGVYSAASASFSTSELSRQIKQGSSNLIFCSEDAKDVAIQSAKECGVPLNRVIVISSSPEWSMRAVEGRGSCLPSKGRLDWARITDPKELENSLICLLYSSGTTGVPKGVELSHTNIVSECFILSQISRESIAKRIERGEPQFEYRTLAHLPAAHIAGVQGYFVNPFYMGGSVYWMPKFDFAKFLEYNKKFRITFFFTVPPIYLLIAKTPTVTDQFDSLEVAVSGAAPLGPELQAAASKKLGRGKCFIAQTWGLSETTGSVTGMPRDQRDSTGSVSPIIPNMSFRFVDDDGRDVNEGEEGEILVKGPVVTKGYYGNPQATKDSFLDGWFCTGDVGVWKNGLTYIVDRKKELIKYKGIQVAPAELEALLLTHPQILDAAVIGVQTEATEVPRAYVVKDGDVTEEEIQQFVKSKVADYKRLRGGVRFLDIIPKSPSGKILRKDLRVVAAQETRKDGAKL</sequence>
<feature type="domain" description="AMP-dependent synthetase/ligase" evidence="3">
    <location>
        <begin position="28"/>
        <end position="395"/>
    </location>
</feature>
<organism evidence="5 6">
    <name type="scientific">Lachnellula suecica</name>
    <dbReference type="NCBI Taxonomy" id="602035"/>
    <lineage>
        <taxon>Eukaryota</taxon>
        <taxon>Fungi</taxon>
        <taxon>Dikarya</taxon>
        <taxon>Ascomycota</taxon>
        <taxon>Pezizomycotina</taxon>
        <taxon>Leotiomycetes</taxon>
        <taxon>Helotiales</taxon>
        <taxon>Lachnaceae</taxon>
        <taxon>Lachnellula</taxon>
    </lineage>
</organism>
<dbReference type="PROSITE" id="PS00455">
    <property type="entry name" value="AMP_BINDING"/>
    <property type="match status" value="1"/>
</dbReference>
<dbReference type="OrthoDB" id="1898221at2759"/>
<dbReference type="SUPFAM" id="SSF56801">
    <property type="entry name" value="Acetyl-CoA synthetase-like"/>
    <property type="match status" value="1"/>
</dbReference>
<dbReference type="Pfam" id="PF13193">
    <property type="entry name" value="AMP-binding_C"/>
    <property type="match status" value="1"/>
</dbReference>
<evidence type="ECO:0000313" key="5">
    <source>
        <dbReference type="EMBL" id="TVY81947.1"/>
    </source>
</evidence>
<keyword evidence="6" id="KW-1185">Reference proteome</keyword>
<comment type="caution">
    <text evidence="5">The sequence shown here is derived from an EMBL/GenBank/DDBJ whole genome shotgun (WGS) entry which is preliminary data.</text>
</comment>
<feature type="domain" description="AMP-binding enzyme C-terminal" evidence="4">
    <location>
        <begin position="444"/>
        <end position="517"/>
    </location>
</feature>